<dbReference type="EMBL" id="CP026119">
    <property type="protein sequence ID" value="QAS54830.1"/>
    <property type="molecule type" value="Genomic_DNA"/>
</dbReference>
<evidence type="ECO:0000313" key="1">
    <source>
        <dbReference type="EMBL" id="QAS54830.1"/>
    </source>
</evidence>
<dbReference type="Proteomes" id="UP000287756">
    <property type="component" value="Plasmid pLDW-31"/>
</dbReference>
<gene>
    <name evidence="1" type="ORF">HLI_21495</name>
</gene>
<reference evidence="1 2" key="1">
    <citation type="submission" date="2018-01" db="EMBL/GenBank/DDBJ databases">
        <title>The whole genome sequencing and assembly of Halobacillus litoralis ERB031 strain.</title>
        <authorList>
            <person name="Lee S.-J."/>
            <person name="Park M.-K."/>
            <person name="Kim J.-Y."/>
            <person name="Lee Y.-J."/>
            <person name="Yi H."/>
            <person name="Bahn Y.-S."/>
            <person name="Kim J.F."/>
            <person name="Lee D.-W."/>
        </authorList>
    </citation>
    <scope>NUCLEOTIDE SEQUENCE [LARGE SCALE GENOMIC DNA]</scope>
    <source>
        <strain evidence="1 2">ERB 031</strain>
        <plasmid evidence="2">pldw-31</plasmid>
    </source>
</reference>
<dbReference type="KEGG" id="hli:HLI_21495"/>
<protein>
    <submittedName>
        <fullName evidence="1">Uncharacterized protein</fullName>
    </submittedName>
</protein>
<dbReference type="RefSeq" id="WP_128527059.1">
    <property type="nucleotide sequence ID" value="NZ_CP026119.1"/>
</dbReference>
<proteinExistence type="predicted"/>
<geneLocation type="plasmid" evidence="2">
    <name>pldw-31</name>
</geneLocation>
<dbReference type="AlphaFoldDB" id="A0A410MJF9"/>
<keyword evidence="1" id="KW-0614">Plasmid</keyword>
<sequence>MLNRETTLEQFNDLSKENLSINNYFLKKAYFIVDEESYIELVSVSKEYLEYLGDEKITQFEVLASETREVSLSSATRDFHKKLLKHENINLVYKLNEDQAEKLVEQYQEQLHEITEESMATLN</sequence>
<accession>A0A410MJF9</accession>
<evidence type="ECO:0000313" key="2">
    <source>
        <dbReference type="Proteomes" id="UP000287756"/>
    </source>
</evidence>
<name>A0A410MJF9_9BACI</name>
<organism evidence="1 2">
    <name type="scientific">Halobacillus litoralis</name>
    <dbReference type="NCBI Taxonomy" id="45668"/>
    <lineage>
        <taxon>Bacteria</taxon>
        <taxon>Bacillati</taxon>
        <taxon>Bacillota</taxon>
        <taxon>Bacilli</taxon>
        <taxon>Bacillales</taxon>
        <taxon>Bacillaceae</taxon>
        <taxon>Halobacillus</taxon>
    </lineage>
</organism>